<dbReference type="PANTHER" id="PTHR42927">
    <property type="entry name" value="HELICASE SUPERFAMILY 1 AND 2 DOMAIN-CONTAINING PROTEIN"/>
    <property type="match status" value="1"/>
</dbReference>
<dbReference type="Gene3D" id="3.90.1570.50">
    <property type="match status" value="1"/>
</dbReference>
<dbReference type="Gene3D" id="3.40.50.300">
    <property type="entry name" value="P-loop containing nucleotide triphosphate hydrolases"/>
    <property type="match status" value="2"/>
</dbReference>
<sequence>MAKKVNIFDERYEFQQKFVEHLVNENKFIERTNKDFDRTYAMDTDLLFEFLYNTQNDVMQDLEKIYKSELKETIVNHINSEITKKGSSLIDVLKNGVEISNRKIELMYTKPATDFNRDLNEKYENNIFSVMQEVYATADERVDLVIFLNGLAIIAIELKSKYSGQTYHNAIRQFRTERDPKSRLFLWKAGCFVMFAMDTSEVMMTTKLDGQSTFFLPFNKGKGEGVYTGAGNPQYEDKLSVSYMWEEILTKDSIIELIKKFIFIERKSEFDEDKNITRIKETVIFPRFHQLDLIRKILEDVHHNKTRLNYLVQHSAGSGKTNSIAWLAHRLVSLHDEDNNVIYDTIIIVTDRVVVDRQLQKAVVSLEHANGLIRIMDDKCTSHDLKLALEGNTKIVATTIQKFPYIVDELNNLKNKNFAVIIDEAHSSTSGKNMQAVSMSLGSDDCEFEDDADMIEHEVKKSGKQSNVSMFAFTATPKPTTLRMFGRLNKYGNYEAFHYYSMKQAIEEGFILDVLQNYTTYKTMYRINKEIEEDPELQTSKAKRQIARFIDLHDTNITQKVEIIIEHFRNNVMSELGGQAKAMVVTSSREAAVKYSQAFEEYVKKKGYKGINALVAFSGKVNVGDEEKTYTETGINNIREEEVPYAFDSDDYNIMIVANKYQTGFDQKKLSAMYVIKSLRGVNAVQTLSRLNRVCPPFDKKVFVLDFTNDYSDIKDAFAPFYTTTLLASDISANKIHDILINLEAYYIIDPLDVDKVNNLIFKKRTGNITMNEQRSLLFSLENSNRRFNELKDDEKRDFLSKMRNFKRFYEYLIQVSCFEDVEVHKYYIYISYLLSMISIGDGGDGFDLKGKVRASNFIQQKNETHTNEKITPKPIVNLPVADSISLTEDKKERLSEIIEDINAKTGSDFDISQATAAALQVRDIMLKSEELRMSAKNNTQSDFGFSYFSNVEDALVQGYEKNKGFFGYLLENADVQKEVMGMFLNEIYNSLRADAR</sequence>
<dbReference type="PANTHER" id="PTHR42927:SF1">
    <property type="entry name" value="HELICASE SUPERFAMILY 1 AND 2 DOMAIN-CONTAINING PROTEIN"/>
    <property type="match status" value="1"/>
</dbReference>
<evidence type="ECO:0000313" key="3">
    <source>
        <dbReference type="Proteomes" id="UP000235723"/>
    </source>
</evidence>
<dbReference type="InterPro" id="IPR040980">
    <property type="entry name" value="SWI2_SNF2"/>
</dbReference>
<dbReference type="InterPro" id="IPR027417">
    <property type="entry name" value="P-loop_NTPase"/>
</dbReference>
<name>A0A2N6STF4_FINMA</name>
<dbReference type="InterPro" id="IPR014001">
    <property type="entry name" value="Helicase_ATP-bd"/>
</dbReference>
<evidence type="ECO:0000313" key="2">
    <source>
        <dbReference type="EMBL" id="PMC60316.1"/>
    </source>
</evidence>
<organism evidence="2 3">
    <name type="scientific">Finegoldia magna</name>
    <name type="common">Peptostreptococcus magnus</name>
    <dbReference type="NCBI Taxonomy" id="1260"/>
    <lineage>
        <taxon>Bacteria</taxon>
        <taxon>Bacillati</taxon>
        <taxon>Bacillota</taxon>
        <taxon>Tissierellia</taxon>
        <taxon>Tissierellales</taxon>
        <taxon>Peptoniphilaceae</taxon>
        <taxon>Finegoldia</taxon>
    </lineage>
</organism>
<dbReference type="InterPro" id="IPR007409">
    <property type="entry name" value="Restrct_endonuc_type1_HsdR_N"/>
</dbReference>
<dbReference type="Pfam" id="PF04313">
    <property type="entry name" value="HSDR_N"/>
    <property type="match status" value="1"/>
</dbReference>
<dbReference type="InterPro" id="IPR055180">
    <property type="entry name" value="HsdR_RecA-like_helicase_dom_2"/>
</dbReference>
<dbReference type="SUPFAM" id="SSF52540">
    <property type="entry name" value="P-loop containing nucleoside triphosphate hydrolases"/>
    <property type="match status" value="1"/>
</dbReference>
<dbReference type="GO" id="GO:0009307">
    <property type="term" value="P:DNA restriction-modification system"/>
    <property type="evidence" value="ECO:0007669"/>
    <property type="project" value="UniProtKB-KW"/>
</dbReference>
<gene>
    <name evidence="2" type="ORF">CJ208_04370</name>
</gene>
<dbReference type="GO" id="GO:0005524">
    <property type="term" value="F:ATP binding"/>
    <property type="evidence" value="ECO:0007669"/>
    <property type="project" value="UniProtKB-KW"/>
</dbReference>
<dbReference type="EMBL" id="PNHD01000004">
    <property type="protein sequence ID" value="PMC60316.1"/>
    <property type="molecule type" value="Genomic_DNA"/>
</dbReference>
<evidence type="ECO:0000259" key="1">
    <source>
        <dbReference type="PROSITE" id="PS51192"/>
    </source>
</evidence>
<dbReference type="SMART" id="SM00487">
    <property type="entry name" value="DEXDc"/>
    <property type="match status" value="1"/>
</dbReference>
<accession>A0A2N6STF4</accession>
<dbReference type="GO" id="GO:0003677">
    <property type="term" value="F:DNA binding"/>
    <property type="evidence" value="ECO:0007669"/>
    <property type="project" value="UniProtKB-KW"/>
</dbReference>
<feature type="domain" description="Helicase ATP-binding" evidence="1">
    <location>
        <begin position="301"/>
        <end position="495"/>
    </location>
</feature>
<dbReference type="PROSITE" id="PS51192">
    <property type="entry name" value="HELICASE_ATP_BIND_1"/>
    <property type="match status" value="1"/>
</dbReference>
<dbReference type="Pfam" id="PF18766">
    <property type="entry name" value="SWI2_SNF2"/>
    <property type="match status" value="1"/>
</dbReference>
<dbReference type="Pfam" id="PF22679">
    <property type="entry name" value="T1R_D3-like"/>
    <property type="match status" value="1"/>
</dbReference>
<keyword evidence="2" id="KW-0540">Nuclease</keyword>
<protein>
    <submittedName>
        <fullName evidence="2">Restriction endonuclease</fullName>
    </submittedName>
</protein>
<keyword evidence="2" id="KW-0255">Endonuclease</keyword>
<comment type="caution">
    <text evidence="2">The sequence shown here is derived from an EMBL/GenBank/DDBJ whole genome shotgun (WGS) entry which is preliminary data.</text>
</comment>
<keyword evidence="2" id="KW-0378">Hydrolase</keyword>
<reference evidence="2 3" key="1">
    <citation type="submission" date="2017-09" db="EMBL/GenBank/DDBJ databases">
        <title>Bacterial strain isolated from the female urinary microbiota.</title>
        <authorList>
            <person name="Thomas-White K."/>
            <person name="Kumar N."/>
            <person name="Forster S."/>
            <person name="Putonti C."/>
            <person name="Lawley T."/>
            <person name="Wolfe A.J."/>
        </authorList>
    </citation>
    <scope>NUCLEOTIDE SEQUENCE [LARGE SCALE GENOMIC DNA]</scope>
    <source>
        <strain evidence="2 3">UMB0115</strain>
    </source>
</reference>
<dbReference type="RefSeq" id="WP_102164075.1">
    <property type="nucleotide sequence ID" value="NZ_PNHD01000004.1"/>
</dbReference>
<proteinExistence type="predicted"/>
<dbReference type="GO" id="GO:0009035">
    <property type="term" value="F:type I site-specific deoxyribonuclease activity"/>
    <property type="evidence" value="ECO:0007669"/>
    <property type="project" value="UniProtKB-EC"/>
</dbReference>
<dbReference type="Proteomes" id="UP000235723">
    <property type="component" value="Unassembled WGS sequence"/>
</dbReference>
<dbReference type="AlphaFoldDB" id="A0A2N6STF4"/>